<proteinExistence type="predicted"/>
<sequence>MSVFSILLCIVLIVLWLLMSPLFTKIGSWVMDMVNSFINEDEEKEN</sequence>
<dbReference type="EMBL" id="BK014925">
    <property type="protein sequence ID" value="DAD82890.1"/>
    <property type="molecule type" value="Genomic_DNA"/>
</dbReference>
<name>A0A8S5MKZ0_9CAUD</name>
<protein>
    <submittedName>
        <fullName evidence="1">Uncharacterized protein</fullName>
    </submittedName>
</protein>
<accession>A0A8S5MKZ0</accession>
<organism evidence="1">
    <name type="scientific">Siphoviridae sp. ctXZx16</name>
    <dbReference type="NCBI Taxonomy" id="2826371"/>
    <lineage>
        <taxon>Viruses</taxon>
        <taxon>Duplodnaviria</taxon>
        <taxon>Heunggongvirae</taxon>
        <taxon>Uroviricota</taxon>
        <taxon>Caudoviricetes</taxon>
    </lineage>
</organism>
<evidence type="ECO:0000313" key="1">
    <source>
        <dbReference type="EMBL" id="DAD82890.1"/>
    </source>
</evidence>
<reference evidence="1" key="1">
    <citation type="journal article" date="2021" name="Proc. Natl. Acad. Sci. U.S.A.">
        <title>A Catalog of Tens of Thousands of Viruses from Human Metagenomes Reveals Hidden Associations with Chronic Diseases.</title>
        <authorList>
            <person name="Tisza M.J."/>
            <person name="Buck C.B."/>
        </authorList>
    </citation>
    <scope>NUCLEOTIDE SEQUENCE</scope>
    <source>
        <strain evidence="1">CtXZx16</strain>
    </source>
</reference>